<feature type="region of interest" description="Disordered" evidence="14">
    <location>
        <begin position="315"/>
        <end position="359"/>
    </location>
</feature>
<evidence type="ECO:0000256" key="14">
    <source>
        <dbReference type="SAM" id="MobiDB-lite"/>
    </source>
</evidence>
<evidence type="ECO:0000256" key="2">
    <source>
        <dbReference type="ARBA" id="ARBA00006344"/>
    </source>
</evidence>
<dbReference type="SMART" id="SM00577">
    <property type="entry name" value="CPDc"/>
    <property type="match status" value="1"/>
</dbReference>
<dbReference type="FunFam" id="3.40.50.1000:FF:000019">
    <property type="entry name" value="Mitochondrial import inner membrane translocase subunit TIM50"/>
    <property type="match status" value="1"/>
</dbReference>
<accession>A0A1X2IY63</accession>
<evidence type="ECO:0000313" key="16">
    <source>
        <dbReference type="EMBL" id="ORZ24223.1"/>
    </source>
</evidence>
<evidence type="ECO:0000256" key="6">
    <source>
        <dbReference type="ARBA" id="ARBA00022792"/>
    </source>
</evidence>
<dbReference type="SUPFAM" id="SSF56784">
    <property type="entry name" value="HAD-like"/>
    <property type="match status" value="1"/>
</dbReference>
<dbReference type="InterPro" id="IPR036412">
    <property type="entry name" value="HAD-like_sf"/>
</dbReference>
<name>A0A1X2IY63_9FUNG</name>
<evidence type="ECO:0000256" key="13">
    <source>
        <dbReference type="RuleBase" id="RU365079"/>
    </source>
</evidence>
<dbReference type="Gene3D" id="3.40.50.1000">
    <property type="entry name" value="HAD superfamily/HAD-like"/>
    <property type="match status" value="1"/>
</dbReference>
<evidence type="ECO:0000256" key="7">
    <source>
        <dbReference type="ARBA" id="ARBA00022927"/>
    </source>
</evidence>
<dbReference type="PROSITE" id="PS50969">
    <property type="entry name" value="FCP1"/>
    <property type="match status" value="1"/>
</dbReference>
<dbReference type="AlphaFoldDB" id="A0A1X2IY63"/>
<keyword evidence="4 13" id="KW-0813">Transport</keyword>
<proteinExistence type="inferred from homology"/>
<dbReference type="Proteomes" id="UP000193560">
    <property type="component" value="Unassembled WGS sequence"/>
</dbReference>
<dbReference type="Pfam" id="PF03031">
    <property type="entry name" value="NIF"/>
    <property type="match status" value="1"/>
</dbReference>
<evidence type="ECO:0000256" key="8">
    <source>
        <dbReference type="ARBA" id="ARBA00022946"/>
    </source>
</evidence>
<dbReference type="InterPro" id="IPR023214">
    <property type="entry name" value="HAD_sf"/>
</dbReference>
<keyword evidence="7 13" id="KW-0653">Protein transport</keyword>
<sequence>MLRTITSRLAKNGARRAYSTGKPTQHEGSKATHNLAEEALAQKTGGQFKATLPKGDKKPAKAAGSKENHWKSIAIGTGVTTGALIGGLFYYGRPFADNREDKYVSENLLLASYHRSLDRFREFRQEMHQPMWDQLLPDPLPEPYRRPYTLVINLDETLVYSTWSREHGWRHAKRPGVDYFLSYLSQFYEIVIFTSQPAMNAMPILDKLDPYQYAMYRLYRDGTRYVDGKHIKDISHLNRDLSKVIMMDSNPEAFSMQPENGIALKPWKGEAGDHGLLDYIPFLEAIALTNPTDIRPVLQSFGDSHIPEEWAKREADMNEQHRQQWLAEQQGKPSKRNLGSLLRGGGGGAQEPEGPPPTYLEQMRRHVRETFAQEHEQMKVQQDQMMKDMEMQKEKMKDMKMTVWELMSQVSSVIQMTK</sequence>
<evidence type="ECO:0000256" key="10">
    <source>
        <dbReference type="ARBA" id="ARBA00023010"/>
    </source>
</evidence>
<keyword evidence="17" id="KW-1185">Reference proteome</keyword>
<evidence type="ECO:0000256" key="11">
    <source>
        <dbReference type="ARBA" id="ARBA00023128"/>
    </source>
</evidence>
<feature type="compositionally biased region" description="Basic and acidic residues" evidence="14">
    <location>
        <begin position="54"/>
        <end position="67"/>
    </location>
</feature>
<keyword evidence="8 13" id="KW-0809">Transit peptide</keyword>
<comment type="subunit">
    <text evidence="13">Component of the TIM23 complex.</text>
</comment>
<evidence type="ECO:0000313" key="17">
    <source>
        <dbReference type="Proteomes" id="UP000193560"/>
    </source>
</evidence>
<keyword evidence="9" id="KW-1133">Transmembrane helix</keyword>
<dbReference type="EMBL" id="MCGE01000002">
    <property type="protein sequence ID" value="ORZ24223.1"/>
    <property type="molecule type" value="Genomic_DNA"/>
</dbReference>
<keyword evidence="5" id="KW-0812">Transmembrane</keyword>
<evidence type="ECO:0000256" key="9">
    <source>
        <dbReference type="ARBA" id="ARBA00022989"/>
    </source>
</evidence>
<comment type="subcellular location">
    <subcellularLocation>
        <location evidence="1 13">Mitochondrion inner membrane</location>
        <topology evidence="1 13">Single-pass membrane protein</topology>
    </subcellularLocation>
</comment>
<evidence type="ECO:0000256" key="5">
    <source>
        <dbReference type="ARBA" id="ARBA00022692"/>
    </source>
</evidence>
<keyword evidence="10 13" id="KW-0811">Translocation</keyword>
<feature type="region of interest" description="Disordered" evidence="14">
    <location>
        <begin position="12"/>
        <end position="31"/>
    </location>
</feature>
<reference evidence="16 17" key="1">
    <citation type="submission" date="2016-07" db="EMBL/GenBank/DDBJ databases">
        <title>Pervasive Adenine N6-methylation of Active Genes in Fungi.</title>
        <authorList>
            <consortium name="DOE Joint Genome Institute"/>
            <person name="Mondo S.J."/>
            <person name="Dannebaum R.O."/>
            <person name="Kuo R.C."/>
            <person name="Labutti K."/>
            <person name="Haridas S."/>
            <person name="Kuo A."/>
            <person name="Salamov A."/>
            <person name="Ahrendt S.R."/>
            <person name="Lipzen A."/>
            <person name="Sullivan W."/>
            <person name="Andreopoulos W.B."/>
            <person name="Clum A."/>
            <person name="Lindquist E."/>
            <person name="Daum C."/>
            <person name="Ramamoorthy G.K."/>
            <person name="Gryganskyi A."/>
            <person name="Culley D."/>
            <person name="Magnuson J.K."/>
            <person name="James T.Y."/>
            <person name="O'Malley M.A."/>
            <person name="Stajich J.E."/>
            <person name="Spatafora J.W."/>
            <person name="Visel A."/>
            <person name="Grigoriev I.V."/>
        </authorList>
    </citation>
    <scope>NUCLEOTIDE SEQUENCE [LARGE SCALE GENOMIC DNA]</scope>
    <source>
        <strain evidence="16 17">NRRL 1336</strain>
    </source>
</reference>
<comment type="caution">
    <text evidence="16">The sequence shown here is derived from an EMBL/GenBank/DDBJ whole genome shotgun (WGS) entry which is preliminary data.</text>
</comment>
<dbReference type="GO" id="GO:0005744">
    <property type="term" value="C:TIM23 mitochondrial import inner membrane translocase complex"/>
    <property type="evidence" value="ECO:0007669"/>
    <property type="project" value="UniProtKB-UniRule"/>
</dbReference>
<dbReference type="InterPro" id="IPR050365">
    <property type="entry name" value="TIM50"/>
</dbReference>
<evidence type="ECO:0000256" key="12">
    <source>
        <dbReference type="ARBA" id="ARBA00023136"/>
    </source>
</evidence>
<gene>
    <name evidence="16" type="ORF">BCR42DRAFT_342366</name>
</gene>
<evidence type="ECO:0000256" key="1">
    <source>
        <dbReference type="ARBA" id="ARBA00004434"/>
    </source>
</evidence>
<dbReference type="CDD" id="cd07521">
    <property type="entry name" value="HAD_FCP1-like"/>
    <property type="match status" value="1"/>
</dbReference>
<feature type="domain" description="FCP1 homology" evidence="15">
    <location>
        <begin position="143"/>
        <end position="286"/>
    </location>
</feature>
<dbReference type="PANTHER" id="PTHR12210">
    <property type="entry name" value="DULLARD PROTEIN PHOSPHATASE"/>
    <property type="match status" value="1"/>
</dbReference>
<keyword evidence="12" id="KW-0472">Membrane</keyword>
<evidence type="ECO:0000256" key="3">
    <source>
        <dbReference type="ARBA" id="ARBA00020799"/>
    </source>
</evidence>
<feature type="region of interest" description="Disordered" evidence="14">
    <location>
        <begin position="46"/>
        <end position="67"/>
    </location>
</feature>
<dbReference type="InterPro" id="IPR004274">
    <property type="entry name" value="FCP1_dom"/>
</dbReference>
<evidence type="ECO:0000256" key="4">
    <source>
        <dbReference type="ARBA" id="ARBA00022448"/>
    </source>
</evidence>
<organism evidence="16 17">
    <name type="scientific">Absidia repens</name>
    <dbReference type="NCBI Taxonomy" id="90262"/>
    <lineage>
        <taxon>Eukaryota</taxon>
        <taxon>Fungi</taxon>
        <taxon>Fungi incertae sedis</taxon>
        <taxon>Mucoromycota</taxon>
        <taxon>Mucoromycotina</taxon>
        <taxon>Mucoromycetes</taxon>
        <taxon>Mucorales</taxon>
        <taxon>Cunninghamellaceae</taxon>
        <taxon>Absidia</taxon>
    </lineage>
</organism>
<dbReference type="GO" id="GO:0015031">
    <property type="term" value="P:protein transport"/>
    <property type="evidence" value="ECO:0007669"/>
    <property type="project" value="UniProtKB-KW"/>
</dbReference>
<evidence type="ECO:0000259" key="15">
    <source>
        <dbReference type="PROSITE" id="PS50969"/>
    </source>
</evidence>
<dbReference type="STRING" id="90262.A0A1X2IY63"/>
<keyword evidence="11 13" id="KW-0496">Mitochondrion</keyword>
<dbReference type="OrthoDB" id="287041at2759"/>
<comment type="similarity">
    <text evidence="2 13">Belongs to the TIM50 family.</text>
</comment>
<protein>
    <recommendedName>
        <fullName evidence="3 13">Mitochondrial import inner membrane translocase subunit TIM50</fullName>
    </recommendedName>
</protein>
<keyword evidence="6" id="KW-0999">Mitochondrion inner membrane</keyword>
<comment type="function">
    <text evidence="13">Essential component of the TIM23 complex, a complex that mediates the translocation of transit peptide-containing proteins across the mitochondrial inner membrane.</text>
</comment>